<gene>
    <name evidence="1" type="ORF">ADIS_1076</name>
</gene>
<protein>
    <submittedName>
        <fullName evidence="1">Uncharacterized protein</fullName>
    </submittedName>
</protein>
<comment type="caution">
    <text evidence="1">The sequence shown here is derived from an EMBL/GenBank/DDBJ whole genome shotgun (WGS) entry which is preliminary data.</text>
</comment>
<evidence type="ECO:0000313" key="2">
    <source>
        <dbReference type="Proteomes" id="UP000013909"/>
    </source>
</evidence>
<dbReference type="EMBL" id="AQHR01000035">
    <property type="protein sequence ID" value="EON78465.1"/>
    <property type="molecule type" value="Genomic_DNA"/>
</dbReference>
<keyword evidence="2" id="KW-1185">Reference proteome</keyword>
<proteinExistence type="predicted"/>
<dbReference type="Proteomes" id="UP000013909">
    <property type="component" value="Unassembled WGS sequence"/>
</dbReference>
<accession>R7ZWE3</accession>
<name>R7ZWE3_9BACT</name>
<reference evidence="1 2" key="1">
    <citation type="submission" date="2013-02" db="EMBL/GenBank/DDBJ databases">
        <title>A novel strain isolated from Lonar lake, Maharashtra, India.</title>
        <authorList>
            <person name="Singh A."/>
        </authorList>
    </citation>
    <scope>NUCLEOTIDE SEQUENCE [LARGE SCALE GENOMIC DNA]</scope>
    <source>
        <strain evidence="1 2">AK24</strain>
    </source>
</reference>
<organism evidence="1 2">
    <name type="scientific">Lunatimonas lonarensis</name>
    <dbReference type="NCBI Taxonomy" id="1232681"/>
    <lineage>
        <taxon>Bacteria</taxon>
        <taxon>Pseudomonadati</taxon>
        <taxon>Bacteroidota</taxon>
        <taxon>Cytophagia</taxon>
        <taxon>Cytophagales</taxon>
        <taxon>Cyclobacteriaceae</taxon>
    </lineage>
</organism>
<dbReference type="STRING" id="1232681.ADIS_1076"/>
<dbReference type="RefSeq" id="WP_010853223.1">
    <property type="nucleotide sequence ID" value="NZ_AQHR01000035.1"/>
</dbReference>
<evidence type="ECO:0000313" key="1">
    <source>
        <dbReference type="EMBL" id="EON78465.1"/>
    </source>
</evidence>
<sequence length="71" mass="8114">MKKKASDALIQKLVSGKISREEFEQLLLGLENQEEAVFLENSLREHFNSIMEDYEQRQQRVSGKAGDSKAS</sequence>
<dbReference type="OrthoDB" id="840345at2"/>
<dbReference type="AlphaFoldDB" id="R7ZWE3"/>